<dbReference type="EMBL" id="JAUJFL010000003">
    <property type="protein sequence ID" value="KAK2607231.1"/>
    <property type="molecule type" value="Genomic_DNA"/>
</dbReference>
<reference evidence="2" key="1">
    <citation type="submission" date="2023-06" db="EMBL/GenBank/DDBJ databases">
        <authorList>
            <person name="Noh H."/>
        </authorList>
    </citation>
    <scope>NUCLEOTIDE SEQUENCE</scope>
    <source>
        <strain evidence="2">DUCC20226</strain>
    </source>
</reference>
<dbReference type="AlphaFoldDB" id="A0AAD9SFM4"/>
<accession>A0AAD9SFM4</accession>
<proteinExistence type="predicted"/>
<evidence type="ECO:0000313" key="3">
    <source>
        <dbReference type="Proteomes" id="UP001265746"/>
    </source>
</evidence>
<feature type="transmembrane region" description="Helical" evidence="1">
    <location>
        <begin position="37"/>
        <end position="60"/>
    </location>
</feature>
<feature type="transmembrane region" description="Helical" evidence="1">
    <location>
        <begin position="72"/>
        <end position="93"/>
    </location>
</feature>
<sequence length="167" mass="18096">MSLQKSTSFLFALFLISVASTKVLHLALHLGAIPLAAFFLYLPTFFIPDVALLIITRLLLRRERGVGSLVGLLLGSFISCVTFIAASCQIGFFTRTGADIQWSAARTVAKDKDGVAVLLSESSSVLVPAVIILALAWFSHAWVYEVSGNILRTLAGLWRASESRIVL</sequence>
<keyword evidence="3" id="KW-1185">Reference proteome</keyword>
<feature type="transmembrane region" description="Helical" evidence="1">
    <location>
        <begin position="125"/>
        <end position="144"/>
    </location>
</feature>
<gene>
    <name evidence="2" type="ORF">N8I77_005925</name>
</gene>
<evidence type="ECO:0000313" key="2">
    <source>
        <dbReference type="EMBL" id="KAK2607231.1"/>
    </source>
</evidence>
<protein>
    <submittedName>
        <fullName evidence="2">Uncharacterized protein</fullName>
    </submittedName>
</protein>
<dbReference type="Proteomes" id="UP001265746">
    <property type="component" value="Unassembled WGS sequence"/>
</dbReference>
<keyword evidence="1" id="KW-1133">Transmembrane helix</keyword>
<evidence type="ECO:0000256" key="1">
    <source>
        <dbReference type="SAM" id="Phobius"/>
    </source>
</evidence>
<name>A0AAD9SFM4_PHOAM</name>
<keyword evidence="1" id="KW-0472">Membrane</keyword>
<keyword evidence="1" id="KW-0812">Transmembrane</keyword>
<organism evidence="2 3">
    <name type="scientific">Phomopsis amygdali</name>
    <name type="common">Fusicoccum amygdali</name>
    <dbReference type="NCBI Taxonomy" id="1214568"/>
    <lineage>
        <taxon>Eukaryota</taxon>
        <taxon>Fungi</taxon>
        <taxon>Dikarya</taxon>
        <taxon>Ascomycota</taxon>
        <taxon>Pezizomycotina</taxon>
        <taxon>Sordariomycetes</taxon>
        <taxon>Sordariomycetidae</taxon>
        <taxon>Diaporthales</taxon>
        <taxon>Diaporthaceae</taxon>
        <taxon>Diaporthe</taxon>
    </lineage>
</organism>
<comment type="caution">
    <text evidence="2">The sequence shown here is derived from an EMBL/GenBank/DDBJ whole genome shotgun (WGS) entry which is preliminary data.</text>
</comment>